<reference evidence="11" key="1">
    <citation type="journal article" date="2019" name="Int. J. Syst. Evol. Microbiol.">
        <title>The Global Catalogue of Microorganisms (GCM) 10K type strain sequencing project: providing services to taxonomists for standard genome sequencing and annotation.</title>
        <authorList>
            <consortium name="The Broad Institute Genomics Platform"/>
            <consortium name="The Broad Institute Genome Sequencing Center for Infectious Disease"/>
            <person name="Wu L."/>
            <person name="Ma J."/>
        </authorList>
    </citation>
    <scope>NUCLEOTIDE SEQUENCE [LARGE SCALE GENOMIC DNA]</scope>
    <source>
        <strain evidence="11">KCTC 42195</strain>
    </source>
</reference>
<evidence type="ECO:0000256" key="7">
    <source>
        <dbReference type="ARBA" id="ARBA00022989"/>
    </source>
</evidence>
<dbReference type="PROSITE" id="PS00713">
    <property type="entry name" value="NA_DICARBOXYL_SYMP_1"/>
    <property type="match status" value="1"/>
</dbReference>
<dbReference type="InterPro" id="IPR036458">
    <property type="entry name" value="Na:dicarbo_symporter_sf"/>
</dbReference>
<keyword evidence="11" id="KW-1185">Reference proteome</keyword>
<gene>
    <name evidence="9" type="primary">dctA</name>
    <name evidence="10" type="ORF">ACFOKJ_09480</name>
</gene>
<comment type="caution">
    <text evidence="10">The sequence shown here is derived from an EMBL/GenBank/DDBJ whole genome shotgun (WGS) entry which is preliminary data.</text>
</comment>
<evidence type="ECO:0000313" key="10">
    <source>
        <dbReference type="EMBL" id="MFC3626360.1"/>
    </source>
</evidence>
<organism evidence="10 11">
    <name type="scientific">Vogesella amnigena</name>
    <dbReference type="NCBI Taxonomy" id="1507449"/>
    <lineage>
        <taxon>Bacteria</taxon>
        <taxon>Pseudomonadati</taxon>
        <taxon>Pseudomonadota</taxon>
        <taxon>Betaproteobacteria</taxon>
        <taxon>Neisseriales</taxon>
        <taxon>Chromobacteriaceae</taxon>
        <taxon>Vogesella</taxon>
    </lineage>
</organism>
<keyword evidence="3 9" id="KW-0813">Transport</keyword>
<dbReference type="EMBL" id="JBHRYH010000018">
    <property type="protein sequence ID" value="MFC3626360.1"/>
    <property type="molecule type" value="Genomic_DNA"/>
</dbReference>
<name>A0ABV7TUC4_9NEIS</name>
<feature type="transmembrane region" description="Helical" evidence="9">
    <location>
        <begin position="185"/>
        <end position="207"/>
    </location>
</feature>
<sequence length="441" mass="46381">MSAKKLHHSLYFQVIVAIILGVALGHFMPELGAKLKPLGDGFIKLVKMMIAPIIFCTIVVGIAGMEDMKKVGRVGGKALLYFEVVTTLALAIGLLVVNFVQPGSGMNIDPSTLDTGAIAKYTEKAAGQSTVDFLLHIIPQSAIGAFADGEILQVLLFSVLFGAGLSLMGDSGKPVLGFFEKVSQVLFAMIGFIMKLAPIGAFGAMAFTIGKYGVGSLVQLASLMATFYLTCVLFVGLVLGTIARAYGFSVWKLIKYIKEELLIVLGTSSSESALPRLMTKLEQLGCAKPVVGLVVPTGYSFNLDGTSIYLTMAAIFIAQACNIDLTLTQELTILGVLLLTSKGAAGVTGSGFITLAATLAVVPEIPVAGLALILGIDRFMSEARAITNLIGNAVATVVVAKWENSLDSEQMQRELANPTPIAHGAAASTPHLVPEVAEELR</sequence>
<dbReference type="NCBIfam" id="NF009587">
    <property type="entry name" value="PRK13027.1"/>
    <property type="match status" value="1"/>
</dbReference>
<dbReference type="PANTHER" id="PTHR42865:SF1">
    <property type="entry name" value="AEROBIC C4-DICARBOXYLATE TRANSPORT PROTEIN"/>
    <property type="match status" value="1"/>
</dbReference>
<dbReference type="Proteomes" id="UP001595636">
    <property type="component" value="Unassembled WGS sequence"/>
</dbReference>
<dbReference type="Gene3D" id="1.10.3860.10">
    <property type="entry name" value="Sodium:dicarboxylate symporter"/>
    <property type="match status" value="1"/>
</dbReference>
<keyword evidence="7 9" id="KW-1133">Transmembrane helix</keyword>
<evidence type="ECO:0000256" key="8">
    <source>
        <dbReference type="ARBA" id="ARBA00023136"/>
    </source>
</evidence>
<dbReference type="Pfam" id="PF00375">
    <property type="entry name" value="SDF"/>
    <property type="match status" value="1"/>
</dbReference>
<feature type="transmembrane region" description="Helical" evidence="9">
    <location>
        <begin position="78"/>
        <end position="100"/>
    </location>
</feature>
<comment type="subcellular location">
    <subcellularLocation>
        <location evidence="1 9">Cell membrane</location>
        <topology evidence="1 9">Multi-pass membrane protein</topology>
    </subcellularLocation>
</comment>
<evidence type="ECO:0000313" key="11">
    <source>
        <dbReference type="Proteomes" id="UP001595636"/>
    </source>
</evidence>
<evidence type="ECO:0000256" key="6">
    <source>
        <dbReference type="ARBA" id="ARBA00022847"/>
    </source>
</evidence>
<keyword evidence="6 9" id="KW-0769">Symport</keyword>
<evidence type="ECO:0000256" key="2">
    <source>
        <dbReference type="ARBA" id="ARBA00006148"/>
    </source>
</evidence>
<comment type="function">
    <text evidence="9">Responsible for the transport of dicarboxylates such as succinate, fumarate, and malate across the membrane.</text>
</comment>
<evidence type="ECO:0000256" key="9">
    <source>
        <dbReference type="HAMAP-Rule" id="MF_01300"/>
    </source>
</evidence>
<evidence type="ECO:0000256" key="1">
    <source>
        <dbReference type="ARBA" id="ARBA00004651"/>
    </source>
</evidence>
<dbReference type="RefSeq" id="WP_390278973.1">
    <property type="nucleotide sequence ID" value="NZ_JBHRYH010000018.1"/>
</dbReference>
<dbReference type="HAMAP" id="MF_01300">
    <property type="entry name" value="C4_dicarb_transport"/>
    <property type="match status" value="1"/>
</dbReference>
<feature type="transmembrane region" description="Helical" evidence="9">
    <location>
        <begin position="227"/>
        <end position="246"/>
    </location>
</feature>
<dbReference type="PRINTS" id="PR00173">
    <property type="entry name" value="EDTRNSPORT"/>
</dbReference>
<feature type="transmembrane region" description="Helical" evidence="9">
    <location>
        <begin position="48"/>
        <end position="66"/>
    </location>
</feature>
<dbReference type="PROSITE" id="PS00714">
    <property type="entry name" value="NA_DICARBOXYL_SYMP_2"/>
    <property type="match status" value="1"/>
</dbReference>
<keyword evidence="4 9" id="KW-1003">Cell membrane</keyword>
<feature type="transmembrane region" description="Helical" evidence="9">
    <location>
        <begin position="151"/>
        <end position="169"/>
    </location>
</feature>
<accession>A0ABV7TUC4</accession>
<keyword evidence="5 9" id="KW-0812">Transmembrane</keyword>
<dbReference type="SUPFAM" id="SSF118215">
    <property type="entry name" value="Proton glutamate symport protein"/>
    <property type="match status" value="1"/>
</dbReference>
<comment type="similarity">
    <text evidence="2 9">Belongs to the dicarboxylate/amino acid:cation symporter (DAACS) (TC 2.A.23) family.</text>
</comment>
<keyword evidence="8 9" id="KW-0472">Membrane</keyword>
<dbReference type="InterPro" id="IPR018107">
    <property type="entry name" value="Na-dicarboxylate_symporter_CS"/>
</dbReference>
<dbReference type="InterPro" id="IPR001991">
    <property type="entry name" value="Na-dicarboxylate_symporter"/>
</dbReference>
<evidence type="ECO:0000256" key="4">
    <source>
        <dbReference type="ARBA" id="ARBA00022475"/>
    </source>
</evidence>
<dbReference type="InterPro" id="IPR023954">
    <property type="entry name" value="C4_dicarb_transport"/>
</dbReference>
<evidence type="ECO:0000256" key="3">
    <source>
        <dbReference type="ARBA" id="ARBA00022448"/>
    </source>
</evidence>
<dbReference type="NCBIfam" id="NF002461">
    <property type="entry name" value="PRK01663.1"/>
    <property type="match status" value="1"/>
</dbReference>
<dbReference type="PANTHER" id="PTHR42865">
    <property type="entry name" value="PROTON/GLUTAMATE-ASPARTATE SYMPORTER"/>
    <property type="match status" value="1"/>
</dbReference>
<evidence type="ECO:0000256" key="5">
    <source>
        <dbReference type="ARBA" id="ARBA00022692"/>
    </source>
</evidence>
<protein>
    <recommendedName>
        <fullName evidence="9">C4-dicarboxylate transport protein</fullName>
    </recommendedName>
</protein>
<proteinExistence type="inferred from homology"/>
<comment type="caution">
    <text evidence="9">Lacks conserved residue(s) required for the propagation of feature annotation.</text>
</comment>
<feature type="transmembrane region" description="Helical" evidence="9">
    <location>
        <begin position="9"/>
        <end position="28"/>
    </location>
</feature>